<evidence type="ECO:0000313" key="3">
    <source>
        <dbReference type="Proteomes" id="UP001159363"/>
    </source>
</evidence>
<keyword evidence="3" id="KW-1185">Reference proteome</keyword>
<protein>
    <recommendedName>
        <fullName evidence="4">Secreted protein</fullName>
    </recommendedName>
</protein>
<evidence type="ECO:0000256" key="1">
    <source>
        <dbReference type="SAM" id="MobiDB-lite"/>
    </source>
</evidence>
<comment type="caution">
    <text evidence="2">The sequence shown here is derived from an EMBL/GenBank/DDBJ whole genome shotgun (WGS) entry which is preliminary data.</text>
</comment>
<proteinExistence type="predicted"/>
<sequence>MPMSAVSWLSAVTVEGADWPTVLHECSNPGRVTPDFRKWESCRTMSLVGGFSRGSPVPPAFGFRRCSSFTSFHSHRLSISHENRPNISTQFCNTEVSEGRRRNARAREMEDARESPPTSVRHDSYMGNSGSDPTGNRTRFALEGGFHSSRRATVAPT</sequence>
<dbReference type="EMBL" id="JARBHB010000006">
    <property type="protein sequence ID" value="KAJ8881558.1"/>
    <property type="molecule type" value="Genomic_DNA"/>
</dbReference>
<feature type="compositionally biased region" description="Basic and acidic residues" evidence="1">
    <location>
        <begin position="97"/>
        <end position="124"/>
    </location>
</feature>
<organism evidence="2 3">
    <name type="scientific">Dryococelus australis</name>
    <dbReference type="NCBI Taxonomy" id="614101"/>
    <lineage>
        <taxon>Eukaryota</taxon>
        <taxon>Metazoa</taxon>
        <taxon>Ecdysozoa</taxon>
        <taxon>Arthropoda</taxon>
        <taxon>Hexapoda</taxon>
        <taxon>Insecta</taxon>
        <taxon>Pterygota</taxon>
        <taxon>Neoptera</taxon>
        <taxon>Polyneoptera</taxon>
        <taxon>Phasmatodea</taxon>
        <taxon>Verophasmatodea</taxon>
        <taxon>Anareolatae</taxon>
        <taxon>Phasmatidae</taxon>
        <taxon>Eurycanthinae</taxon>
        <taxon>Dryococelus</taxon>
    </lineage>
</organism>
<reference evidence="2 3" key="1">
    <citation type="submission" date="2023-02" db="EMBL/GenBank/DDBJ databases">
        <title>LHISI_Scaffold_Assembly.</title>
        <authorList>
            <person name="Stuart O.P."/>
            <person name="Cleave R."/>
            <person name="Magrath M.J.L."/>
            <person name="Mikheyev A.S."/>
        </authorList>
    </citation>
    <scope>NUCLEOTIDE SEQUENCE [LARGE SCALE GENOMIC DNA]</scope>
    <source>
        <strain evidence="2">Daus_M_001</strain>
        <tissue evidence="2">Leg muscle</tissue>
    </source>
</reference>
<dbReference type="Proteomes" id="UP001159363">
    <property type="component" value="Chromosome 5"/>
</dbReference>
<evidence type="ECO:0008006" key="4">
    <source>
        <dbReference type="Google" id="ProtNLM"/>
    </source>
</evidence>
<feature type="compositionally biased region" description="Polar residues" evidence="1">
    <location>
        <begin position="126"/>
        <end position="137"/>
    </location>
</feature>
<accession>A0ABQ9HBR6</accession>
<evidence type="ECO:0000313" key="2">
    <source>
        <dbReference type="EMBL" id="KAJ8881558.1"/>
    </source>
</evidence>
<gene>
    <name evidence="2" type="ORF">PR048_018041</name>
</gene>
<feature type="region of interest" description="Disordered" evidence="1">
    <location>
        <begin position="94"/>
        <end position="157"/>
    </location>
</feature>
<name>A0ABQ9HBR6_9NEOP</name>